<dbReference type="Pfam" id="PF02080">
    <property type="entry name" value="TrkA_C"/>
    <property type="match status" value="2"/>
</dbReference>
<protein>
    <recommendedName>
        <fullName evidence="1">Trk system potassium uptake protein TrkA</fullName>
    </recommendedName>
</protein>
<evidence type="ECO:0000259" key="7">
    <source>
        <dbReference type="PROSITE" id="PS51201"/>
    </source>
</evidence>
<dbReference type="FunFam" id="3.40.50.720:FF:000027">
    <property type="entry name" value="Trk system potassium transporter TrkA"/>
    <property type="match status" value="1"/>
</dbReference>
<sequence>MKIVILGAGQVGSTVAHSLSSEDNDITVIDTNQQQLRQLQDHLDIRVVHGHASHPKILVRAGIEDADLVVAVTNSDEVNMVACQVAYTLFNTPTRVARVRSAAYTDYPSLFSREHSPIDVLISPEQLITQHIARLIQYPGALQVLDFAEGRAQLVATQADAGGLLVGQQLSTLKDHLPAGGDARVAAIYRQGQLVVPDGNTVIEENDTVFFLAARRHIPAMMQELRPRDRAVRRIVLAGGGHIGSALARQLERDHHVKVIERDPERAEAIAEELEKAIVLIGDCADENLMREEAIETADVFCVLTNDDEANILASMLAKRMGARKVIAIINRPAYVDLVESGEIDIAVSPEQITIGSLLTHIRRGSIVRVHSLRRGAAEAIEAEALGDRHSSRVVGRALEDLPLPEGTTIGAIVRGDEVIIAHHDTVIAENDHVLLFVPDKRQIPAVEALFQVSATFV</sequence>
<dbReference type="PROSITE" id="PS51201">
    <property type="entry name" value="RCK_N"/>
    <property type="match status" value="2"/>
</dbReference>
<evidence type="ECO:0000256" key="4">
    <source>
        <dbReference type="ARBA" id="ARBA00022958"/>
    </source>
</evidence>
<dbReference type="Pfam" id="PF02254">
    <property type="entry name" value="TrkA_N"/>
    <property type="match status" value="2"/>
</dbReference>
<gene>
    <name evidence="9" type="primary">trkA</name>
    <name evidence="9" type="ORF">F3N42_08375</name>
</gene>
<dbReference type="InterPro" id="IPR036721">
    <property type="entry name" value="RCK_C_sf"/>
</dbReference>
<keyword evidence="3" id="KW-0633">Potassium transport</keyword>
<dbReference type="PANTHER" id="PTHR43833:SF5">
    <property type="entry name" value="TRK SYSTEM POTASSIUM UPTAKE PROTEIN TRKA"/>
    <property type="match status" value="1"/>
</dbReference>
<dbReference type="GO" id="GO:0005886">
    <property type="term" value="C:plasma membrane"/>
    <property type="evidence" value="ECO:0007669"/>
    <property type="project" value="InterPro"/>
</dbReference>
<dbReference type="InterPro" id="IPR036291">
    <property type="entry name" value="NAD(P)-bd_dom_sf"/>
</dbReference>
<evidence type="ECO:0000256" key="1">
    <source>
        <dbReference type="ARBA" id="ARBA00017378"/>
    </source>
</evidence>
<evidence type="ECO:0000256" key="2">
    <source>
        <dbReference type="ARBA" id="ARBA00022448"/>
    </source>
</evidence>
<name>A0A5N0T9C5_9GAMM</name>
<dbReference type="RefSeq" id="WP_150863978.1">
    <property type="nucleotide sequence ID" value="NZ_VYXP01000005.1"/>
</dbReference>
<dbReference type="AlphaFoldDB" id="A0A5N0T9C5"/>
<dbReference type="NCBIfam" id="NF007032">
    <property type="entry name" value="PRK09496.1-4"/>
    <property type="match status" value="1"/>
</dbReference>
<dbReference type="PANTHER" id="PTHR43833">
    <property type="entry name" value="POTASSIUM CHANNEL PROTEIN 2-RELATED-RELATED"/>
    <property type="match status" value="1"/>
</dbReference>
<dbReference type="FunFam" id="3.40.50.720:FF:000042">
    <property type="entry name" value="Trk system potassium transporter TrkA"/>
    <property type="match status" value="1"/>
</dbReference>
<dbReference type="InterPro" id="IPR006037">
    <property type="entry name" value="RCK_C"/>
</dbReference>
<dbReference type="Gene3D" id="3.40.50.720">
    <property type="entry name" value="NAD(P)-binding Rossmann-like Domain"/>
    <property type="match status" value="2"/>
</dbReference>
<keyword evidence="10" id="KW-1185">Reference proteome</keyword>
<comment type="caution">
    <text evidence="9">The sequence shown here is derived from an EMBL/GenBank/DDBJ whole genome shotgun (WGS) entry which is preliminary data.</text>
</comment>
<evidence type="ECO:0000259" key="8">
    <source>
        <dbReference type="PROSITE" id="PS51202"/>
    </source>
</evidence>
<dbReference type="InterPro" id="IPR003148">
    <property type="entry name" value="RCK_N"/>
</dbReference>
<dbReference type="PRINTS" id="PR00335">
    <property type="entry name" value="KUPTAKETRKA"/>
</dbReference>
<keyword evidence="2" id="KW-0813">Transport</keyword>
<dbReference type="GO" id="GO:0015079">
    <property type="term" value="F:potassium ion transmembrane transporter activity"/>
    <property type="evidence" value="ECO:0007669"/>
    <property type="project" value="InterPro"/>
</dbReference>
<evidence type="ECO:0000313" key="9">
    <source>
        <dbReference type="EMBL" id="KAA9131328.1"/>
    </source>
</evidence>
<organism evidence="9 10">
    <name type="scientific">Marinihelvus fidelis</name>
    <dbReference type="NCBI Taxonomy" id="2613842"/>
    <lineage>
        <taxon>Bacteria</taxon>
        <taxon>Pseudomonadati</taxon>
        <taxon>Pseudomonadota</taxon>
        <taxon>Gammaproteobacteria</taxon>
        <taxon>Chromatiales</taxon>
        <taxon>Wenzhouxiangellaceae</taxon>
        <taxon>Marinihelvus</taxon>
    </lineage>
</organism>
<keyword evidence="6" id="KW-0406">Ion transport</keyword>
<evidence type="ECO:0000256" key="5">
    <source>
        <dbReference type="ARBA" id="ARBA00023027"/>
    </source>
</evidence>
<dbReference type="SUPFAM" id="SSF116726">
    <property type="entry name" value="TrkA C-terminal domain-like"/>
    <property type="match status" value="2"/>
</dbReference>
<accession>A0A5N0T9C5</accession>
<reference evidence="9 10" key="1">
    <citation type="submission" date="2019-09" db="EMBL/GenBank/DDBJ databases">
        <title>Wenzhouxiangella sp. Genome sequencing and assembly.</title>
        <authorList>
            <person name="Zhang R."/>
        </authorList>
    </citation>
    <scope>NUCLEOTIDE SEQUENCE [LARGE SCALE GENOMIC DNA]</scope>
    <source>
        <strain evidence="9 10">W260</strain>
    </source>
</reference>
<feature type="domain" description="RCK C-terminal" evidence="8">
    <location>
        <begin position="368"/>
        <end position="453"/>
    </location>
</feature>
<feature type="domain" description="RCK N-terminal" evidence="7">
    <location>
        <begin position="1"/>
        <end position="122"/>
    </location>
</feature>
<feature type="domain" description="RCK N-terminal" evidence="7">
    <location>
        <begin position="232"/>
        <end position="348"/>
    </location>
</feature>
<dbReference type="NCBIfam" id="NF007030">
    <property type="entry name" value="PRK09496.1-1"/>
    <property type="match status" value="1"/>
</dbReference>
<evidence type="ECO:0000256" key="3">
    <source>
        <dbReference type="ARBA" id="ARBA00022538"/>
    </source>
</evidence>
<feature type="domain" description="RCK C-terminal" evidence="8">
    <location>
        <begin position="142"/>
        <end position="227"/>
    </location>
</feature>
<dbReference type="NCBIfam" id="NF007031">
    <property type="entry name" value="PRK09496.1-2"/>
    <property type="match status" value="1"/>
</dbReference>
<dbReference type="InterPro" id="IPR050721">
    <property type="entry name" value="Trk_Ktr_HKT_K-transport"/>
</dbReference>
<keyword evidence="5" id="KW-0520">NAD</keyword>
<keyword evidence="4" id="KW-0630">Potassium</keyword>
<dbReference type="NCBIfam" id="NF007039">
    <property type="entry name" value="PRK09496.3-2"/>
    <property type="match status" value="1"/>
</dbReference>
<dbReference type="Gene3D" id="3.30.70.1450">
    <property type="entry name" value="Regulator of K+ conductance, C-terminal domain"/>
    <property type="match status" value="2"/>
</dbReference>
<dbReference type="InterPro" id="IPR006036">
    <property type="entry name" value="K_uptake_TrkA"/>
</dbReference>
<proteinExistence type="predicted"/>
<dbReference type="EMBL" id="VYXP01000005">
    <property type="protein sequence ID" value="KAA9131328.1"/>
    <property type="molecule type" value="Genomic_DNA"/>
</dbReference>
<evidence type="ECO:0000313" key="10">
    <source>
        <dbReference type="Proteomes" id="UP000325372"/>
    </source>
</evidence>
<dbReference type="Proteomes" id="UP000325372">
    <property type="component" value="Unassembled WGS sequence"/>
</dbReference>
<dbReference type="PROSITE" id="PS51202">
    <property type="entry name" value="RCK_C"/>
    <property type="match status" value="2"/>
</dbReference>
<dbReference type="SUPFAM" id="SSF51735">
    <property type="entry name" value="NAD(P)-binding Rossmann-fold domains"/>
    <property type="match status" value="2"/>
</dbReference>
<evidence type="ECO:0000256" key="6">
    <source>
        <dbReference type="ARBA" id="ARBA00023065"/>
    </source>
</evidence>